<name>A0A5N6V5G9_ASPTM</name>
<evidence type="ECO:0000313" key="1">
    <source>
        <dbReference type="EMBL" id="KAE8166114.1"/>
    </source>
</evidence>
<dbReference type="AlphaFoldDB" id="A0A5N6V5G9"/>
<evidence type="ECO:0000313" key="2">
    <source>
        <dbReference type="Proteomes" id="UP000326950"/>
    </source>
</evidence>
<organism evidence="1 2">
    <name type="scientific">Aspergillus tamarii</name>
    <dbReference type="NCBI Taxonomy" id="41984"/>
    <lineage>
        <taxon>Eukaryota</taxon>
        <taxon>Fungi</taxon>
        <taxon>Dikarya</taxon>
        <taxon>Ascomycota</taxon>
        <taxon>Pezizomycotina</taxon>
        <taxon>Eurotiomycetes</taxon>
        <taxon>Eurotiomycetidae</taxon>
        <taxon>Eurotiales</taxon>
        <taxon>Aspergillaceae</taxon>
        <taxon>Aspergillus</taxon>
        <taxon>Aspergillus subgen. Circumdati</taxon>
    </lineage>
</organism>
<dbReference type="Proteomes" id="UP000326950">
    <property type="component" value="Unassembled WGS sequence"/>
</dbReference>
<dbReference type="EMBL" id="ML738596">
    <property type="protein sequence ID" value="KAE8166114.1"/>
    <property type="molecule type" value="Genomic_DNA"/>
</dbReference>
<accession>A0A5N6V5G9</accession>
<sequence>MSILPSLEVLSLVSTLMCIRDAFYRTDQTFAAELREAPSGDSHINRYLKFLALFCRQLVCTWCNFNSYSSNDVVLEEST</sequence>
<reference evidence="1 2" key="1">
    <citation type="submission" date="2019-04" db="EMBL/GenBank/DDBJ databases">
        <title>Friends and foes A comparative genomics study of 23 Aspergillus species from section Flavi.</title>
        <authorList>
            <consortium name="DOE Joint Genome Institute"/>
            <person name="Kjaerbolling I."/>
            <person name="Vesth T."/>
            <person name="Frisvad J.C."/>
            <person name="Nybo J.L."/>
            <person name="Theobald S."/>
            <person name="Kildgaard S."/>
            <person name="Isbrandt T."/>
            <person name="Kuo A."/>
            <person name="Sato A."/>
            <person name="Lyhne E.K."/>
            <person name="Kogle M.E."/>
            <person name="Wiebenga A."/>
            <person name="Kun R.S."/>
            <person name="Lubbers R.J."/>
            <person name="Makela M.R."/>
            <person name="Barry K."/>
            <person name="Chovatia M."/>
            <person name="Clum A."/>
            <person name="Daum C."/>
            <person name="Haridas S."/>
            <person name="He G."/>
            <person name="LaButti K."/>
            <person name="Lipzen A."/>
            <person name="Mondo S."/>
            <person name="Riley R."/>
            <person name="Salamov A."/>
            <person name="Simmons B.A."/>
            <person name="Magnuson J.K."/>
            <person name="Henrissat B."/>
            <person name="Mortensen U.H."/>
            <person name="Larsen T.O."/>
            <person name="Devries R.P."/>
            <person name="Grigoriev I.V."/>
            <person name="Machida M."/>
            <person name="Baker S.E."/>
            <person name="Andersen M.R."/>
        </authorList>
    </citation>
    <scope>NUCLEOTIDE SEQUENCE [LARGE SCALE GENOMIC DNA]</scope>
    <source>
        <strain evidence="1 2">CBS 117626</strain>
    </source>
</reference>
<keyword evidence="2" id="KW-1185">Reference proteome</keyword>
<proteinExistence type="predicted"/>
<protein>
    <submittedName>
        <fullName evidence="1">Uncharacterized protein</fullName>
    </submittedName>
</protein>
<gene>
    <name evidence="1" type="ORF">BDV40DRAFT_30759</name>
</gene>